<dbReference type="EMBL" id="BK015636">
    <property type="protein sequence ID" value="DAE17173.1"/>
    <property type="molecule type" value="Genomic_DNA"/>
</dbReference>
<accession>A0A8S5QEH8</accession>
<reference evidence="1" key="1">
    <citation type="journal article" date="2021" name="Proc. Natl. Acad. Sci. U.S.A.">
        <title>A Catalog of Tens of Thousands of Viruses from Human Metagenomes Reveals Hidden Associations with Chronic Diseases.</title>
        <authorList>
            <person name="Tisza M.J."/>
            <person name="Buck C.B."/>
        </authorList>
    </citation>
    <scope>NUCLEOTIDE SEQUENCE</scope>
    <source>
        <strain evidence="1">Ctbvd11</strain>
    </source>
</reference>
<organism evidence="1">
    <name type="scientific">Siphoviridae sp. ctbvd11</name>
    <dbReference type="NCBI Taxonomy" id="2825567"/>
    <lineage>
        <taxon>Viruses</taxon>
        <taxon>Duplodnaviria</taxon>
        <taxon>Heunggongvirae</taxon>
        <taxon>Uroviricota</taxon>
        <taxon>Caudoviricetes</taxon>
    </lineage>
</organism>
<evidence type="ECO:0000313" key="1">
    <source>
        <dbReference type="EMBL" id="DAE17173.1"/>
    </source>
</evidence>
<name>A0A8S5QEH8_9CAUD</name>
<protein>
    <submittedName>
        <fullName evidence="1">Uncharacterized protein</fullName>
    </submittedName>
</protein>
<sequence>MCKVKSNAGFYHVPAPPWFVRIGRFFLTEYSFLNKI</sequence>
<proteinExistence type="predicted"/>